<sequence>MTGTCISLSTSMDSIDHALKNLTLEKETNKELFEDSDGYVTCDDCTDDKSLHHEKSQHLLFVPSVKTKSDSTNTDETALHPHIHKSVRHQEKDKNKYIARSKRQHNSFKSSRKLVKRPEVFFGVKNSMKSRHALPVITKSSLSKACFFKEQYVDFLMESTRNISSPAIQKTMSMDESRINPLLLSSDDAKLMFKEKWHTNKDNFYIGAREQNKEQSISYVTKDKSQTLIDICPPTIQIPLKTIQAENEQHEQCNIKITLEEYLLDGSQDKDNSKNPKDNSIKTFEANTKSCSVPYSKERKNSPILWFNITVCFAPGADTVLRIYDNSDPDTLVRDFFSRHNISAMDDTVRRMSNTISNLKKAKQETFV</sequence>
<gene>
    <name evidence="1" type="ORF">G6F64_000732</name>
</gene>
<reference evidence="1" key="1">
    <citation type="journal article" date="2020" name="Microb. Genom.">
        <title>Genetic diversity of clinical and environmental Mucorales isolates obtained from an investigation of mucormycosis cases among solid organ transplant recipients.</title>
        <authorList>
            <person name="Nguyen M.H."/>
            <person name="Kaul D."/>
            <person name="Muto C."/>
            <person name="Cheng S.J."/>
            <person name="Richter R.A."/>
            <person name="Bruno V.M."/>
            <person name="Liu G."/>
            <person name="Beyhan S."/>
            <person name="Sundermann A.J."/>
            <person name="Mounaud S."/>
            <person name="Pasculle A.W."/>
            <person name="Nierman W.C."/>
            <person name="Driscoll E."/>
            <person name="Cumbie R."/>
            <person name="Clancy C.J."/>
            <person name="Dupont C.L."/>
        </authorList>
    </citation>
    <scope>NUCLEOTIDE SEQUENCE</scope>
    <source>
        <strain evidence="1">GL11</strain>
    </source>
</reference>
<protein>
    <submittedName>
        <fullName evidence="1">Uncharacterized protein</fullName>
    </submittedName>
</protein>
<dbReference type="Proteomes" id="UP000716291">
    <property type="component" value="Unassembled WGS sequence"/>
</dbReference>
<keyword evidence="2" id="KW-1185">Reference proteome</keyword>
<organism evidence="1 2">
    <name type="scientific">Rhizopus oryzae</name>
    <name type="common">Mucormycosis agent</name>
    <name type="synonym">Rhizopus arrhizus var. delemar</name>
    <dbReference type="NCBI Taxonomy" id="64495"/>
    <lineage>
        <taxon>Eukaryota</taxon>
        <taxon>Fungi</taxon>
        <taxon>Fungi incertae sedis</taxon>
        <taxon>Mucoromycota</taxon>
        <taxon>Mucoromycotina</taxon>
        <taxon>Mucoromycetes</taxon>
        <taxon>Mucorales</taxon>
        <taxon>Mucorineae</taxon>
        <taxon>Rhizopodaceae</taxon>
        <taxon>Rhizopus</taxon>
    </lineage>
</organism>
<accession>A0A9P6XJM6</accession>
<dbReference type="AlphaFoldDB" id="A0A9P6XJM6"/>
<evidence type="ECO:0000313" key="2">
    <source>
        <dbReference type="Proteomes" id="UP000716291"/>
    </source>
</evidence>
<name>A0A9P6XJM6_RHIOR</name>
<comment type="caution">
    <text evidence="1">The sequence shown here is derived from an EMBL/GenBank/DDBJ whole genome shotgun (WGS) entry which is preliminary data.</text>
</comment>
<dbReference type="EMBL" id="JAANQT010000047">
    <property type="protein sequence ID" value="KAG1315381.1"/>
    <property type="molecule type" value="Genomic_DNA"/>
</dbReference>
<evidence type="ECO:0000313" key="1">
    <source>
        <dbReference type="EMBL" id="KAG1315381.1"/>
    </source>
</evidence>
<proteinExistence type="predicted"/>